<sequence length="35" mass="3811">MSGIENSASKWNNKGIDLPAEFAVLSLNHYGTMSQ</sequence>
<organism evidence="1">
    <name type="scientific">marine metagenome</name>
    <dbReference type="NCBI Taxonomy" id="408172"/>
    <lineage>
        <taxon>unclassified sequences</taxon>
        <taxon>metagenomes</taxon>
        <taxon>ecological metagenomes</taxon>
    </lineage>
</organism>
<protein>
    <submittedName>
        <fullName evidence="1">Uncharacterized protein</fullName>
    </submittedName>
</protein>
<accession>A0A381YZD7</accession>
<evidence type="ECO:0000313" key="1">
    <source>
        <dbReference type="EMBL" id="SVA82406.1"/>
    </source>
</evidence>
<reference evidence="1" key="1">
    <citation type="submission" date="2018-05" db="EMBL/GenBank/DDBJ databases">
        <authorList>
            <person name="Lanie J.A."/>
            <person name="Ng W.-L."/>
            <person name="Kazmierczak K.M."/>
            <person name="Andrzejewski T.M."/>
            <person name="Davidsen T.M."/>
            <person name="Wayne K.J."/>
            <person name="Tettelin H."/>
            <person name="Glass J.I."/>
            <person name="Rusch D."/>
            <person name="Podicherti R."/>
            <person name="Tsui H.-C.T."/>
            <person name="Winkler M.E."/>
        </authorList>
    </citation>
    <scope>NUCLEOTIDE SEQUENCE</scope>
</reference>
<name>A0A381YZD7_9ZZZZ</name>
<dbReference type="AlphaFoldDB" id="A0A381YZD7"/>
<proteinExistence type="predicted"/>
<dbReference type="EMBL" id="UINC01019463">
    <property type="protein sequence ID" value="SVA82406.1"/>
    <property type="molecule type" value="Genomic_DNA"/>
</dbReference>
<gene>
    <name evidence="1" type="ORF">METZ01_LOCUS135260</name>
</gene>